<dbReference type="Proteomes" id="UP001595850">
    <property type="component" value="Unassembled WGS sequence"/>
</dbReference>
<organism evidence="2 3">
    <name type="scientific">Planomonospora corallina</name>
    <dbReference type="NCBI Taxonomy" id="1806052"/>
    <lineage>
        <taxon>Bacteria</taxon>
        <taxon>Bacillati</taxon>
        <taxon>Actinomycetota</taxon>
        <taxon>Actinomycetes</taxon>
        <taxon>Streptosporangiales</taxon>
        <taxon>Streptosporangiaceae</taxon>
        <taxon>Planomonospora</taxon>
    </lineage>
</organism>
<proteinExistence type="predicted"/>
<reference evidence="3" key="1">
    <citation type="journal article" date="2019" name="Int. J. Syst. Evol. Microbiol.">
        <title>The Global Catalogue of Microorganisms (GCM) 10K type strain sequencing project: providing services to taxonomists for standard genome sequencing and annotation.</title>
        <authorList>
            <consortium name="The Broad Institute Genomics Platform"/>
            <consortium name="The Broad Institute Genome Sequencing Center for Infectious Disease"/>
            <person name="Wu L."/>
            <person name="Ma J."/>
        </authorList>
    </citation>
    <scope>NUCLEOTIDE SEQUENCE [LARGE SCALE GENOMIC DNA]</scope>
    <source>
        <strain evidence="3">TBRC 4489</strain>
    </source>
</reference>
<comment type="caution">
    <text evidence="2">The sequence shown here is derived from an EMBL/GenBank/DDBJ whole genome shotgun (WGS) entry which is preliminary data.</text>
</comment>
<gene>
    <name evidence="2" type="ORF">ACFOWE_14800</name>
</gene>
<protein>
    <submittedName>
        <fullName evidence="2">Uncharacterized protein</fullName>
    </submittedName>
</protein>
<evidence type="ECO:0000256" key="1">
    <source>
        <dbReference type="SAM" id="MobiDB-lite"/>
    </source>
</evidence>
<name>A0ABV8I6L8_9ACTN</name>
<accession>A0ABV8I6L8</accession>
<feature type="region of interest" description="Disordered" evidence="1">
    <location>
        <begin position="41"/>
        <end position="68"/>
    </location>
</feature>
<feature type="compositionally biased region" description="Low complexity" evidence="1">
    <location>
        <begin position="49"/>
        <end position="68"/>
    </location>
</feature>
<sequence>MSFDGTTEAPVTVTRENAESLVSRALDQTGALIARIGPEQAALPPPAAPGTCGRWSTTWWTRSGSSPR</sequence>
<dbReference type="RefSeq" id="WP_377287970.1">
    <property type="nucleotide sequence ID" value="NZ_JBHSBM010000017.1"/>
</dbReference>
<evidence type="ECO:0000313" key="2">
    <source>
        <dbReference type="EMBL" id="MFC4059570.1"/>
    </source>
</evidence>
<keyword evidence="3" id="KW-1185">Reference proteome</keyword>
<dbReference type="EMBL" id="JBHSBM010000017">
    <property type="protein sequence ID" value="MFC4059570.1"/>
    <property type="molecule type" value="Genomic_DNA"/>
</dbReference>
<evidence type="ECO:0000313" key="3">
    <source>
        <dbReference type="Proteomes" id="UP001595850"/>
    </source>
</evidence>